<reference evidence="2 3" key="1">
    <citation type="submission" date="2019-06" db="EMBL/GenBank/DDBJ databases">
        <title>Pseudomonas bimorpha sp. nov. isolated from bovine raw milk and skim milk concentrate.</title>
        <authorList>
            <person name="Hofmann K."/>
            <person name="Huptas C."/>
            <person name="Doll E."/>
            <person name="Scherer S."/>
            <person name="Wenning M."/>
        </authorList>
    </citation>
    <scope>NUCLEOTIDE SEQUENCE [LARGE SCALE GENOMIC DNA]</scope>
    <source>
        <strain evidence="2 3">DSM 17515</strain>
    </source>
</reference>
<dbReference type="Proteomes" id="UP000317267">
    <property type="component" value="Unassembled WGS sequence"/>
</dbReference>
<dbReference type="OrthoDB" id="7029255at2"/>
<comment type="caution">
    <text evidence="2">The sequence shown here is derived from an EMBL/GenBank/DDBJ whole genome shotgun (WGS) entry which is preliminary data.</text>
</comment>
<keyword evidence="1" id="KW-0472">Membrane</keyword>
<dbReference type="GO" id="GO:0015627">
    <property type="term" value="C:type II protein secretion system complex"/>
    <property type="evidence" value="ECO:0007669"/>
    <property type="project" value="InterPro"/>
</dbReference>
<organism evidence="2 3">
    <name type="scientific">Pseudomonas grimontii</name>
    <dbReference type="NCBI Taxonomy" id="129847"/>
    <lineage>
        <taxon>Bacteria</taxon>
        <taxon>Pseudomonadati</taxon>
        <taxon>Pseudomonadota</taxon>
        <taxon>Gammaproteobacteria</taxon>
        <taxon>Pseudomonadales</taxon>
        <taxon>Pseudomonadaceae</taxon>
        <taxon>Pseudomonas</taxon>
    </lineage>
</organism>
<gene>
    <name evidence="2" type="ORF">FIV39_05405</name>
</gene>
<feature type="transmembrane region" description="Helical" evidence="1">
    <location>
        <begin position="12"/>
        <end position="32"/>
    </location>
</feature>
<accession>A0A5C5PNK5</accession>
<proteinExistence type="predicted"/>
<evidence type="ECO:0000313" key="3">
    <source>
        <dbReference type="Proteomes" id="UP000317267"/>
    </source>
</evidence>
<keyword evidence="1" id="KW-0812">Transmembrane</keyword>
<protein>
    <submittedName>
        <fullName evidence="2">Type II secretion system protein M</fullName>
    </submittedName>
</protein>
<keyword evidence="1" id="KW-1133">Transmembrane helix</keyword>
<dbReference type="InterPro" id="IPR007690">
    <property type="entry name" value="T2SS_GspM"/>
</dbReference>
<sequence>MQAWKALSPRDRFLLKGLAAFLLGVLLFQGVWQPGRQRLVGAERYYQQQHVLAQQVQRAQPLQARQAATLPPASTIHDSAEAAGLEVNQIEVQSERLRLILSGEAVALLNWLAALERDTGGFHMLTLEKRDDRLEARLEL</sequence>
<dbReference type="Pfam" id="PF04612">
    <property type="entry name" value="T2SSM"/>
    <property type="match status" value="1"/>
</dbReference>
<evidence type="ECO:0000313" key="2">
    <source>
        <dbReference type="EMBL" id="TWR69351.1"/>
    </source>
</evidence>
<dbReference type="AlphaFoldDB" id="A0A5C5PNK5"/>
<dbReference type="EMBL" id="VFES01000002">
    <property type="protein sequence ID" value="TWR69351.1"/>
    <property type="molecule type" value="Genomic_DNA"/>
</dbReference>
<name>A0A5C5PNK5_9PSED</name>
<dbReference type="GO" id="GO:0015628">
    <property type="term" value="P:protein secretion by the type II secretion system"/>
    <property type="evidence" value="ECO:0007669"/>
    <property type="project" value="InterPro"/>
</dbReference>
<evidence type="ECO:0000256" key="1">
    <source>
        <dbReference type="SAM" id="Phobius"/>
    </source>
</evidence>